<evidence type="ECO:0000256" key="1">
    <source>
        <dbReference type="ARBA" id="ARBA00004123"/>
    </source>
</evidence>
<dbReference type="GO" id="GO:0000981">
    <property type="term" value="F:DNA-binding transcription factor activity, RNA polymerase II-specific"/>
    <property type="evidence" value="ECO:0007669"/>
    <property type="project" value="TreeGrafter"/>
</dbReference>
<keyword evidence="3" id="KW-0804">Transcription</keyword>
<evidence type="ECO:0000256" key="4">
    <source>
        <dbReference type="ARBA" id="ARBA00023242"/>
    </source>
</evidence>
<accession>A0A2P2JK19</accession>
<dbReference type="GO" id="GO:0090575">
    <property type="term" value="C:RNA polymerase II transcription regulator complex"/>
    <property type="evidence" value="ECO:0007669"/>
    <property type="project" value="TreeGrafter"/>
</dbReference>
<keyword evidence="2" id="KW-0805">Transcription regulation</keyword>
<evidence type="ECO:0000256" key="3">
    <source>
        <dbReference type="ARBA" id="ARBA00023163"/>
    </source>
</evidence>
<name>A0A2P2JK19_RHIMU</name>
<dbReference type="InterPro" id="IPR011598">
    <property type="entry name" value="bHLH_dom"/>
</dbReference>
<feature type="compositionally biased region" description="Basic and acidic residues" evidence="6">
    <location>
        <begin position="1"/>
        <end position="21"/>
    </location>
</feature>
<dbReference type="InterPro" id="IPR036638">
    <property type="entry name" value="HLH_DNA-bd_sf"/>
</dbReference>
<comment type="subcellular location">
    <subcellularLocation>
        <location evidence="1">Nucleus</location>
    </subcellularLocation>
</comment>
<evidence type="ECO:0000256" key="6">
    <source>
        <dbReference type="SAM" id="MobiDB-lite"/>
    </source>
</evidence>
<reference evidence="8" key="1">
    <citation type="submission" date="2018-02" db="EMBL/GenBank/DDBJ databases">
        <title>Rhizophora mucronata_Transcriptome.</title>
        <authorList>
            <person name="Meera S.P."/>
            <person name="Sreeshan A."/>
            <person name="Augustine A."/>
        </authorList>
    </citation>
    <scope>NUCLEOTIDE SEQUENCE</scope>
    <source>
        <tissue evidence="8">Leaf</tissue>
    </source>
</reference>
<dbReference type="Pfam" id="PF00010">
    <property type="entry name" value="HLH"/>
    <property type="match status" value="1"/>
</dbReference>
<sequence>MKKSRGDSSSPKLDRKTVEKNRRNHMKGLHFKLASLISPHHFKSSNKEMLSQHAQLDVAVSYIKQLKERIEKLNEIKEQAGRSSRGTDNSTSMDNMLVGLRLPIVELKDLGSTIEVVVVSGLNKNFMLYEVISILQEEGADVVSASYANLGDKLVHTIHAQVRICRVGVETTRVYERIQELIN</sequence>
<evidence type="ECO:0000256" key="5">
    <source>
        <dbReference type="SAM" id="Coils"/>
    </source>
</evidence>
<protein>
    <submittedName>
        <fullName evidence="8">Uncharacterized protein LOC105128559</fullName>
    </submittedName>
</protein>
<evidence type="ECO:0000313" key="8">
    <source>
        <dbReference type="EMBL" id="MBW93816.1"/>
    </source>
</evidence>
<organism evidence="8">
    <name type="scientific">Rhizophora mucronata</name>
    <name type="common">Asiatic mangrove</name>
    <dbReference type="NCBI Taxonomy" id="61149"/>
    <lineage>
        <taxon>Eukaryota</taxon>
        <taxon>Viridiplantae</taxon>
        <taxon>Streptophyta</taxon>
        <taxon>Embryophyta</taxon>
        <taxon>Tracheophyta</taxon>
        <taxon>Spermatophyta</taxon>
        <taxon>Magnoliopsida</taxon>
        <taxon>eudicotyledons</taxon>
        <taxon>Gunneridae</taxon>
        <taxon>Pentapetalae</taxon>
        <taxon>rosids</taxon>
        <taxon>fabids</taxon>
        <taxon>Malpighiales</taxon>
        <taxon>Rhizophoraceae</taxon>
        <taxon>Rhizophora</taxon>
    </lineage>
</organism>
<dbReference type="Gene3D" id="4.10.280.10">
    <property type="entry name" value="Helix-loop-helix DNA-binding domain"/>
    <property type="match status" value="1"/>
</dbReference>
<keyword evidence="4" id="KW-0539">Nucleus</keyword>
<dbReference type="PANTHER" id="PTHR13935:SF46">
    <property type="entry name" value="TRANSCRIPTION FACTOR BHLH167-RELATED"/>
    <property type="match status" value="1"/>
</dbReference>
<proteinExistence type="predicted"/>
<dbReference type="PROSITE" id="PS50888">
    <property type="entry name" value="BHLH"/>
    <property type="match status" value="1"/>
</dbReference>
<feature type="region of interest" description="Disordered" evidence="6">
    <location>
        <begin position="1"/>
        <end position="24"/>
    </location>
</feature>
<dbReference type="PANTHER" id="PTHR13935">
    <property type="entry name" value="ACHAETE-SCUTE TRANSCRIPTION FACTOR-RELATED"/>
    <property type="match status" value="1"/>
</dbReference>
<dbReference type="AlphaFoldDB" id="A0A2P2JK19"/>
<feature type="coiled-coil region" evidence="5">
    <location>
        <begin position="56"/>
        <end position="83"/>
    </location>
</feature>
<feature type="domain" description="BHLH" evidence="7">
    <location>
        <begin position="10"/>
        <end position="66"/>
    </location>
</feature>
<evidence type="ECO:0000259" key="7">
    <source>
        <dbReference type="PROSITE" id="PS50888"/>
    </source>
</evidence>
<keyword evidence="5" id="KW-0175">Coiled coil</keyword>
<dbReference type="GO" id="GO:0000977">
    <property type="term" value="F:RNA polymerase II transcription regulatory region sequence-specific DNA binding"/>
    <property type="evidence" value="ECO:0007669"/>
    <property type="project" value="TreeGrafter"/>
</dbReference>
<dbReference type="SMART" id="SM00353">
    <property type="entry name" value="HLH"/>
    <property type="match status" value="1"/>
</dbReference>
<dbReference type="EMBL" id="GGEC01013333">
    <property type="protein sequence ID" value="MBW93816.1"/>
    <property type="molecule type" value="Transcribed_RNA"/>
</dbReference>
<dbReference type="InterPro" id="IPR015660">
    <property type="entry name" value="MASH1/Ascl1a-like"/>
</dbReference>
<evidence type="ECO:0000256" key="2">
    <source>
        <dbReference type="ARBA" id="ARBA00023015"/>
    </source>
</evidence>
<dbReference type="SUPFAM" id="SSF47459">
    <property type="entry name" value="HLH, helix-loop-helix DNA-binding domain"/>
    <property type="match status" value="1"/>
</dbReference>
<dbReference type="GO" id="GO:0046983">
    <property type="term" value="F:protein dimerization activity"/>
    <property type="evidence" value="ECO:0007669"/>
    <property type="project" value="InterPro"/>
</dbReference>